<dbReference type="RefSeq" id="WP_132689606.1">
    <property type="nucleotide sequence ID" value="NZ_SKBU01000011.1"/>
</dbReference>
<dbReference type="PANTHER" id="PTHR35787">
    <property type="entry name" value="GLYCEROL UPTAKE OPERON ANTITERMINATOR REGULATORY PROTEIN"/>
    <property type="match status" value="1"/>
</dbReference>
<dbReference type="GO" id="GO:0006071">
    <property type="term" value="P:glycerol metabolic process"/>
    <property type="evidence" value="ECO:0007669"/>
    <property type="project" value="InterPro"/>
</dbReference>
<evidence type="ECO:0000313" key="2">
    <source>
        <dbReference type="Proteomes" id="UP000295244"/>
    </source>
</evidence>
<accession>A0A4R1BM78</accession>
<dbReference type="PANTHER" id="PTHR35787:SF1">
    <property type="entry name" value="GLYCEROL UPTAKE OPERON ANTITERMINATOR REGULATORY PROTEIN"/>
    <property type="match status" value="1"/>
</dbReference>
<keyword evidence="2" id="KW-1185">Reference proteome</keyword>
<dbReference type="Gene3D" id="3.20.20.70">
    <property type="entry name" value="Aldolase class I"/>
    <property type="match status" value="1"/>
</dbReference>
<comment type="caution">
    <text evidence="1">The sequence shown here is derived from an EMBL/GenBank/DDBJ whole genome shotgun (WGS) entry which is preliminary data.</text>
</comment>
<reference evidence="1 2" key="1">
    <citation type="submission" date="2019-03" db="EMBL/GenBank/DDBJ databases">
        <title>Whole genome sequence of a novel Rubrobacter taiwanensis strain, isolated from Yellowstone National Park.</title>
        <authorList>
            <person name="Freed S."/>
            <person name="Ramaley R.F."/>
            <person name="Kyndt J.A."/>
        </authorList>
    </citation>
    <scope>NUCLEOTIDE SEQUENCE [LARGE SCALE GENOMIC DNA]</scope>
    <source>
        <strain evidence="1 2">Yellowstone</strain>
    </source>
</reference>
<dbReference type="EMBL" id="SKBU01000011">
    <property type="protein sequence ID" value="TCJ18447.1"/>
    <property type="molecule type" value="Genomic_DNA"/>
</dbReference>
<dbReference type="SUPFAM" id="SSF110391">
    <property type="entry name" value="GlpP-like"/>
    <property type="match status" value="1"/>
</dbReference>
<evidence type="ECO:0000313" key="1">
    <source>
        <dbReference type="EMBL" id="TCJ18447.1"/>
    </source>
</evidence>
<dbReference type="Proteomes" id="UP000295244">
    <property type="component" value="Unassembled WGS sequence"/>
</dbReference>
<dbReference type="AlphaFoldDB" id="A0A4R1BM78"/>
<dbReference type="GO" id="GO:0006355">
    <property type="term" value="P:regulation of DNA-templated transcription"/>
    <property type="evidence" value="ECO:0007669"/>
    <property type="project" value="InterPro"/>
</dbReference>
<organism evidence="1 2">
    <name type="scientific">Rubrobacter taiwanensis</name>
    <dbReference type="NCBI Taxonomy" id="185139"/>
    <lineage>
        <taxon>Bacteria</taxon>
        <taxon>Bacillati</taxon>
        <taxon>Actinomycetota</taxon>
        <taxon>Rubrobacteria</taxon>
        <taxon>Rubrobacterales</taxon>
        <taxon>Rubrobacteraceae</taxon>
        <taxon>Rubrobacter</taxon>
    </lineage>
</organism>
<name>A0A4R1BM78_9ACTN</name>
<proteinExistence type="predicted"/>
<gene>
    <name evidence="1" type="ORF">E0L93_05495</name>
</gene>
<dbReference type="InterPro" id="IPR006699">
    <property type="entry name" value="GlpP"/>
</dbReference>
<dbReference type="InterPro" id="IPR013785">
    <property type="entry name" value="Aldolase_TIM"/>
</dbReference>
<dbReference type="Pfam" id="PF04309">
    <property type="entry name" value="G3P_antiterm"/>
    <property type="match status" value="1"/>
</dbReference>
<sequence>MRRSAEHTTAGFLEDLKLRPVVPAVRGNEAALESALAGDYAAVFVLGGDPFRLIERAGRLARRPRICVNLDLVGGVAADAAGVRFLARHLDGVISTHRHIIELARSAGVMTIQRLFAIDSVAVERGLRLVRKTGPDLVEILPALAYPEIASRYHESLSQPVLAGGLLKEIGCVREILAAGAVGVSTSHEPLWRFTLDKRSRTR</sequence>
<dbReference type="OrthoDB" id="9799580at2"/>
<protein>
    <submittedName>
        <fullName evidence="1">Glycerol-3-phosphate responsive antiterminator</fullName>
    </submittedName>
</protein>
<dbReference type="PIRSF" id="PIRSF016897">
    <property type="entry name" value="GlpP"/>
    <property type="match status" value="1"/>
</dbReference>